<dbReference type="GO" id="GO:0003700">
    <property type="term" value="F:DNA-binding transcription factor activity"/>
    <property type="evidence" value="ECO:0007669"/>
    <property type="project" value="TreeGrafter"/>
</dbReference>
<dbReference type="SUPFAM" id="SSF47413">
    <property type="entry name" value="lambda repressor-like DNA-binding domains"/>
    <property type="match status" value="1"/>
</dbReference>
<evidence type="ECO:0000313" key="6">
    <source>
        <dbReference type="EMBL" id="GID62588.1"/>
    </source>
</evidence>
<dbReference type="Gene3D" id="3.40.50.2300">
    <property type="match status" value="2"/>
</dbReference>
<evidence type="ECO:0000259" key="5">
    <source>
        <dbReference type="PROSITE" id="PS50932"/>
    </source>
</evidence>
<proteinExistence type="predicted"/>
<dbReference type="PROSITE" id="PS00356">
    <property type="entry name" value="HTH_LACI_1"/>
    <property type="match status" value="1"/>
</dbReference>
<evidence type="ECO:0000256" key="3">
    <source>
        <dbReference type="ARBA" id="ARBA00023163"/>
    </source>
</evidence>
<evidence type="ECO:0000259" key="4">
    <source>
        <dbReference type="PROSITE" id="PS50206"/>
    </source>
</evidence>
<dbReference type="Pfam" id="PF00356">
    <property type="entry name" value="LacI"/>
    <property type="match status" value="1"/>
</dbReference>
<dbReference type="InterPro" id="IPR010982">
    <property type="entry name" value="Lambda_DNA-bd_dom_sf"/>
</dbReference>
<name>A0A919M2X0_9ACTN</name>
<dbReference type="PROSITE" id="PS50206">
    <property type="entry name" value="RHODANESE_3"/>
    <property type="match status" value="1"/>
</dbReference>
<dbReference type="Gene3D" id="1.10.260.40">
    <property type="entry name" value="lambda repressor-like DNA-binding domains"/>
    <property type="match status" value="1"/>
</dbReference>
<evidence type="ECO:0000256" key="2">
    <source>
        <dbReference type="ARBA" id="ARBA00023125"/>
    </source>
</evidence>
<keyword evidence="1" id="KW-0805">Transcription regulation</keyword>
<gene>
    <name evidence="6" type="ORF">Acy02nite_04690</name>
</gene>
<dbReference type="InterPro" id="IPR028082">
    <property type="entry name" value="Peripla_BP_I"/>
</dbReference>
<dbReference type="GO" id="GO:0000976">
    <property type="term" value="F:transcription cis-regulatory region binding"/>
    <property type="evidence" value="ECO:0007669"/>
    <property type="project" value="TreeGrafter"/>
</dbReference>
<feature type="domain" description="HTH lacI-type" evidence="5">
    <location>
        <begin position="9"/>
        <end position="63"/>
    </location>
</feature>
<dbReference type="PANTHER" id="PTHR30146">
    <property type="entry name" value="LACI-RELATED TRANSCRIPTIONAL REPRESSOR"/>
    <property type="match status" value="1"/>
</dbReference>
<protein>
    <submittedName>
        <fullName evidence="6">LacI family transcriptional regulator</fullName>
    </submittedName>
</protein>
<dbReference type="EMBL" id="BOMH01000002">
    <property type="protein sequence ID" value="GID62588.1"/>
    <property type="molecule type" value="Genomic_DNA"/>
</dbReference>
<dbReference type="CDD" id="cd01392">
    <property type="entry name" value="HTH_LacI"/>
    <property type="match status" value="1"/>
</dbReference>
<evidence type="ECO:0000313" key="7">
    <source>
        <dbReference type="Proteomes" id="UP000619479"/>
    </source>
</evidence>
<dbReference type="Proteomes" id="UP000619479">
    <property type="component" value="Unassembled WGS sequence"/>
</dbReference>
<reference evidence="6" key="1">
    <citation type="submission" date="2021-01" db="EMBL/GenBank/DDBJ databases">
        <title>Whole genome shotgun sequence of Actinoplanes cyaneus NBRC 14990.</title>
        <authorList>
            <person name="Komaki H."/>
            <person name="Tamura T."/>
        </authorList>
    </citation>
    <scope>NUCLEOTIDE SEQUENCE</scope>
    <source>
        <strain evidence="6">NBRC 14990</strain>
    </source>
</reference>
<dbReference type="InterPro" id="IPR000843">
    <property type="entry name" value="HTH_LacI"/>
</dbReference>
<dbReference type="PROSITE" id="PS50932">
    <property type="entry name" value="HTH_LACI_2"/>
    <property type="match status" value="1"/>
</dbReference>
<dbReference type="AlphaFoldDB" id="A0A919M2X0"/>
<dbReference type="SUPFAM" id="SSF53822">
    <property type="entry name" value="Periplasmic binding protein-like I"/>
    <property type="match status" value="1"/>
</dbReference>
<evidence type="ECO:0000256" key="1">
    <source>
        <dbReference type="ARBA" id="ARBA00023015"/>
    </source>
</evidence>
<feature type="domain" description="Rhodanese" evidence="4">
    <location>
        <begin position="132"/>
        <end position="204"/>
    </location>
</feature>
<dbReference type="SMART" id="SM00354">
    <property type="entry name" value="HTH_LACI"/>
    <property type="match status" value="1"/>
</dbReference>
<accession>A0A919M2X0</accession>
<dbReference type="CDD" id="cd01574">
    <property type="entry name" value="PBP1_LacI"/>
    <property type="match status" value="1"/>
</dbReference>
<dbReference type="InterPro" id="IPR001763">
    <property type="entry name" value="Rhodanese-like_dom"/>
</dbReference>
<dbReference type="Pfam" id="PF13377">
    <property type="entry name" value="Peripla_BP_3"/>
    <property type="match status" value="1"/>
</dbReference>
<organism evidence="6 7">
    <name type="scientific">Actinoplanes cyaneus</name>
    <dbReference type="NCBI Taxonomy" id="52696"/>
    <lineage>
        <taxon>Bacteria</taxon>
        <taxon>Bacillati</taxon>
        <taxon>Actinomycetota</taxon>
        <taxon>Actinomycetes</taxon>
        <taxon>Micromonosporales</taxon>
        <taxon>Micromonosporaceae</taxon>
        <taxon>Actinoplanes</taxon>
    </lineage>
</organism>
<keyword evidence="3" id="KW-0804">Transcription</keyword>
<comment type="caution">
    <text evidence="6">The sequence shown here is derived from an EMBL/GenBank/DDBJ whole genome shotgun (WGS) entry which is preliminary data.</text>
</comment>
<keyword evidence="2" id="KW-0238">DNA-binding</keyword>
<dbReference type="PANTHER" id="PTHR30146:SF109">
    <property type="entry name" value="HTH-TYPE TRANSCRIPTIONAL REGULATOR GALS"/>
    <property type="match status" value="1"/>
</dbReference>
<dbReference type="InterPro" id="IPR046335">
    <property type="entry name" value="LacI/GalR-like_sensor"/>
</dbReference>
<keyword evidence="7" id="KW-1185">Reference proteome</keyword>
<sequence length="337" mass="35997">METKGSRSPAMTDVARLAGVSHQTVSRVLNDHPNVKEQTRLRVRAAIAELNYRPNRAARALVTGRSQLIGVVARNSMLYGPASMLTEFEQAAADAGFAVSVGSVRELDRDSISAVVERHLDQRVAGLVVIAQVASATEALAEIPADVPVVFIDGDPAAGRSLVTVDQVAGARAAVRHLLEAGHETVWHVSGPTEWFDSAGRIQGWRQTLQEAGREVPPLLSADWSAAEGYRAGQMLARMPEVTAIFAANDHLALGVLRALHERGRRVPHDVSVVGFDDVPEASYFIPPLTTVRQSFGDVARAALTLLLGQLKDETGAAETVIVPAQLVVRESVAPPA</sequence>